<dbReference type="STRING" id="29435.SAMN05216588_109122"/>
<proteinExistence type="predicted"/>
<organism evidence="1 2">
    <name type="scientific">Phytopseudomonas flavescens</name>
    <dbReference type="NCBI Taxonomy" id="29435"/>
    <lineage>
        <taxon>Bacteria</taxon>
        <taxon>Pseudomonadati</taxon>
        <taxon>Pseudomonadota</taxon>
        <taxon>Gammaproteobacteria</taxon>
        <taxon>Pseudomonadales</taxon>
        <taxon>Pseudomonadaceae</taxon>
        <taxon>Phytopseudomonas</taxon>
    </lineage>
</organism>
<reference evidence="1 2" key="1">
    <citation type="submission" date="2016-10" db="EMBL/GenBank/DDBJ databases">
        <authorList>
            <person name="de Groot N.N."/>
        </authorList>
    </citation>
    <scope>NUCLEOTIDE SEQUENCE [LARGE SCALE GENOMIC DNA]</scope>
    <source>
        <strain evidence="1 2">LMG 18387</strain>
    </source>
</reference>
<gene>
    <name evidence="1" type="ORF">SAMN05216588_109122</name>
</gene>
<protein>
    <submittedName>
        <fullName evidence="1">Thioredoxin 1</fullName>
    </submittedName>
</protein>
<evidence type="ECO:0000313" key="2">
    <source>
        <dbReference type="Proteomes" id="UP000198606"/>
    </source>
</evidence>
<dbReference type="EMBL" id="FNDG01000009">
    <property type="protein sequence ID" value="SDH95817.1"/>
    <property type="molecule type" value="Genomic_DNA"/>
</dbReference>
<dbReference type="RefSeq" id="WP_084306318.1">
    <property type="nucleotide sequence ID" value="NZ_FNDG01000009.1"/>
</dbReference>
<evidence type="ECO:0000313" key="1">
    <source>
        <dbReference type="EMBL" id="SDH95817.1"/>
    </source>
</evidence>
<dbReference type="Proteomes" id="UP000198606">
    <property type="component" value="Unassembled WGS sequence"/>
</dbReference>
<dbReference type="AlphaFoldDB" id="A0A1G8GNC4"/>
<sequence length="337" mass="37819">MRDGQELARRTGVMSFAQMRDWLARHGVATPERAPESSAGEVDDRLGGAFYGDAELKAFLFERLLRHAAAGQIVESRFPYWFEGQGTVSAALVHSANIEVFQRLAGLPPSLGCALHFAGLSLEADIREVVGAIQPGTRLEHVAPTLLQDWLADEQTPWQALLQKPALDDLRQRWLQLARDGASTQQWHSLRQEALDAISKGDPYCATQDAFLQLLANASPIPDPDNGSAWVTALLLHGTLLVVRSLQVEQGWSTEDMAVESLRYAWFKQREEKEPDGRFSDERLAELRSQWERDNTSWLRLNQDFMERYPILRRPHNSRLRASLTAQLQSAPKASAA</sequence>
<accession>A0A1G8GNC4</accession>
<name>A0A1G8GNC4_9GAMM</name>